<organism evidence="1 2">
    <name type="scientific">Melia azedarach</name>
    <name type="common">Chinaberry tree</name>
    <dbReference type="NCBI Taxonomy" id="155640"/>
    <lineage>
        <taxon>Eukaryota</taxon>
        <taxon>Viridiplantae</taxon>
        <taxon>Streptophyta</taxon>
        <taxon>Embryophyta</taxon>
        <taxon>Tracheophyta</taxon>
        <taxon>Spermatophyta</taxon>
        <taxon>Magnoliopsida</taxon>
        <taxon>eudicotyledons</taxon>
        <taxon>Gunneridae</taxon>
        <taxon>Pentapetalae</taxon>
        <taxon>rosids</taxon>
        <taxon>malvids</taxon>
        <taxon>Sapindales</taxon>
        <taxon>Meliaceae</taxon>
        <taxon>Melia</taxon>
    </lineage>
</organism>
<protein>
    <submittedName>
        <fullName evidence="1">Nuclear transcription factor Y subunit A</fullName>
    </submittedName>
</protein>
<dbReference type="EMBL" id="CM051398">
    <property type="protein sequence ID" value="KAJ4717834.1"/>
    <property type="molecule type" value="Genomic_DNA"/>
</dbReference>
<proteinExistence type="predicted"/>
<reference evidence="1 2" key="1">
    <citation type="journal article" date="2023" name="Science">
        <title>Complex scaffold remodeling in plant triterpene biosynthesis.</title>
        <authorList>
            <person name="De La Pena R."/>
            <person name="Hodgson H."/>
            <person name="Liu J.C."/>
            <person name="Stephenson M.J."/>
            <person name="Martin A.C."/>
            <person name="Owen C."/>
            <person name="Harkess A."/>
            <person name="Leebens-Mack J."/>
            <person name="Jimenez L.E."/>
            <person name="Osbourn A."/>
            <person name="Sattely E.S."/>
        </authorList>
    </citation>
    <scope>NUCLEOTIDE SEQUENCE [LARGE SCALE GENOMIC DNA]</scope>
    <source>
        <strain evidence="2">cv. JPN11</strain>
        <tissue evidence="1">Leaf</tissue>
    </source>
</reference>
<sequence length="335" mass="36450">MLNLGNKDSGISSAHSTSMYDVSGPSWGSSTESCVQQSSMSGSLSLKAGVAPRHFLGNKQLSFQFQDQESSSTQSTGQSCSKEASMKDSNPNGQSIISASGSHAKVASSMGPQEFVFTPSHVDYNQSVGPVQLHYTEPCFSGLLANFYGPQAIIHSSQMMGMAPTRVPLPLDFTEDEPIYVNAKQYRAILRRRQYRAKLEAQNKLIKGRKPYLHESRHAHAMNRARGSGGRFLNTKKLQESKPSPTSNGDLSGSADLHFPRNMPESKPQRGNYKDATSTTSCSDITSTSNSEDIFQQSEFGFSGYPSHMGRSMQGCSADINGDGNLHRLLSSVER</sequence>
<name>A0ACC1Y2D6_MELAZ</name>
<dbReference type="Proteomes" id="UP001164539">
    <property type="component" value="Chromosome 5"/>
</dbReference>
<comment type="caution">
    <text evidence="1">The sequence shown here is derived from an EMBL/GenBank/DDBJ whole genome shotgun (WGS) entry which is preliminary data.</text>
</comment>
<evidence type="ECO:0000313" key="1">
    <source>
        <dbReference type="EMBL" id="KAJ4717834.1"/>
    </source>
</evidence>
<gene>
    <name evidence="1" type="ORF">OWV82_009600</name>
</gene>
<keyword evidence="2" id="KW-1185">Reference proteome</keyword>
<accession>A0ACC1Y2D6</accession>
<evidence type="ECO:0000313" key="2">
    <source>
        <dbReference type="Proteomes" id="UP001164539"/>
    </source>
</evidence>